<dbReference type="Pfam" id="PF07963">
    <property type="entry name" value="N_methyl"/>
    <property type="match status" value="1"/>
</dbReference>
<accession>A0A9D1R2N3</accession>
<keyword evidence="1" id="KW-1133">Transmembrane helix</keyword>
<organism evidence="2 3">
    <name type="scientific">Candidatus Bilophila faecipullorum</name>
    <dbReference type="NCBI Taxonomy" id="2838482"/>
    <lineage>
        <taxon>Bacteria</taxon>
        <taxon>Pseudomonadati</taxon>
        <taxon>Thermodesulfobacteriota</taxon>
        <taxon>Desulfovibrionia</taxon>
        <taxon>Desulfovibrionales</taxon>
        <taxon>Desulfovibrionaceae</taxon>
        <taxon>Bilophila</taxon>
    </lineage>
</organism>
<sequence>MNKRGFTLIESILTIVLMAVLGFMAAQLLSTSLRGSAESVAQVEALSEAVSGMEECIAFFNTEAMLDKTPSQRLAEAQAFAKGREMTAQAWTAPGCGTANVLVTVKRGAVELSRVF</sequence>
<evidence type="ECO:0000313" key="2">
    <source>
        <dbReference type="EMBL" id="HIW79870.1"/>
    </source>
</evidence>
<proteinExistence type="predicted"/>
<dbReference type="NCBIfam" id="TIGR02532">
    <property type="entry name" value="IV_pilin_GFxxxE"/>
    <property type="match status" value="1"/>
</dbReference>
<dbReference type="PROSITE" id="PS00409">
    <property type="entry name" value="PROKAR_NTER_METHYL"/>
    <property type="match status" value="1"/>
</dbReference>
<keyword evidence="1" id="KW-0812">Transmembrane</keyword>
<dbReference type="EMBL" id="DXGI01000455">
    <property type="protein sequence ID" value="HIW79870.1"/>
    <property type="molecule type" value="Genomic_DNA"/>
</dbReference>
<protein>
    <submittedName>
        <fullName evidence="2">Prepilin-type N-terminal cleavage/methylation domain-containing protein</fullName>
    </submittedName>
</protein>
<evidence type="ECO:0000313" key="3">
    <source>
        <dbReference type="Proteomes" id="UP000824264"/>
    </source>
</evidence>
<feature type="transmembrane region" description="Helical" evidence="1">
    <location>
        <begin position="6"/>
        <end position="26"/>
    </location>
</feature>
<reference evidence="2" key="1">
    <citation type="journal article" date="2021" name="PeerJ">
        <title>Extensive microbial diversity within the chicken gut microbiome revealed by metagenomics and culture.</title>
        <authorList>
            <person name="Gilroy R."/>
            <person name="Ravi A."/>
            <person name="Getino M."/>
            <person name="Pursley I."/>
            <person name="Horton D.L."/>
            <person name="Alikhan N.F."/>
            <person name="Baker D."/>
            <person name="Gharbi K."/>
            <person name="Hall N."/>
            <person name="Watson M."/>
            <person name="Adriaenssens E.M."/>
            <person name="Foster-Nyarko E."/>
            <person name="Jarju S."/>
            <person name="Secka A."/>
            <person name="Antonio M."/>
            <person name="Oren A."/>
            <person name="Chaudhuri R.R."/>
            <person name="La Ragione R."/>
            <person name="Hildebrand F."/>
            <person name="Pallen M.J."/>
        </authorList>
    </citation>
    <scope>NUCLEOTIDE SEQUENCE</scope>
    <source>
        <strain evidence="2">ChiSxjej5B17-1746</strain>
    </source>
</reference>
<reference evidence="2" key="2">
    <citation type="submission" date="2021-04" db="EMBL/GenBank/DDBJ databases">
        <authorList>
            <person name="Gilroy R."/>
        </authorList>
    </citation>
    <scope>NUCLEOTIDE SEQUENCE</scope>
    <source>
        <strain evidence="2">ChiSxjej5B17-1746</strain>
    </source>
</reference>
<comment type="caution">
    <text evidence="2">The sequence shown here is derived from an EMBL/GenBank/DDBJ whole genome shotgun (WGS) entry which is preliminary data.</text>
</comment>
<gene>
    <name evidence="2" type="ORF">H9874_12125</name>
</gene>
<name>A0A9D1R2N3_9BACT</name>
<dbReference type="InterPro" id="IPR012902">
    <property type="entry name" value="N_methyl_site"/>
</dbReference>
<evidence type="ECO:0000256" key="1">
    <source>
        <dbReference type="SAM" id="Phobius"/>
    </source>
</evidence>
<dbReference type="Proteomes" id="UP000824264">
    <property type="component" value="Unassembled WGS sequence"/>
</dbReference>
<keyword evidence="1" id="KW-0472">Membrane</keyword>
<dbReference type="AlphaFoldDB" id="A0A9D1R2N3"/>